<dbReference type="InterPro" id="IPR045632">
    <property type="entry name" value="DUF6314"/>
</dbReference>
<gene>
    <name evidence="2" type="ORF">HCU73_17685</name>
</gene>
<reference evidence="2 3" key="1">
    <citation type="submission" date="2020-04" db="EMBL/GenBank/DDBJ databases">
        <authorList>
            <person name="Yoon J."/>
        </authorList>
    </citation>
    <scope>NUCLEOTIDE SEQUENCE [LARGE SCALE GENOMIC DNA]</scope>
    <source>
        <strain evidence="2 3">KMU-115</strain>
    </source>
</reference>
<feature type="domain" description="DUF6314" evidence="1">
    <location>
        <begin position="7"/>
        <end position="133"/>
    </location>
</feature>
<dbReference type="Pfam" id="PF19834">
    <property type="entry name" value="DUF6314"/>
    <property type="match status" value="1"/>
</dbReference>
<dbReference type="EMBL" id="JAAZQQ010000007">
    <property type="protein sequence ID" value="NKX46429.1"/>
    <property type="molecule type" value="Genomic_DNA"/>
</dbReference>
<comment type="caution">
    <text evidence="2">The sequence shown here is derived from an EMBL/GenBank/DDBJ whole genome shotgun (WGS) entry which is preliminary data.</text>
</comment>
<dbReference type="Proteomes" id="UP000526408">
    <property type="component" value="Unassembled WGS sequence"/>
</dbReference>
<evidence type="ECO:0000313" key="2">
    <source>
        <dbReference type="EMBL" id="NKX46429.1"/>
    </source>
</evidence>
<evidence type="ECO:0000313" key="3">
    <source>
        <dbReference type="Proteomes" id="UP000526408"/>
    </source>
</evidence>
<name>A0A7X6H315_9RHOB</name>
<sequence length="142" mass="15567">MIGLSDLAGAWRLTRVIEDRRAGLTGQLTGTCRWVPDGPGLRQEEVGVLTYGSAPPMQASRVYLWRADGDGLAVFFEDGRPFHRLGPGRTADRHWCDPDTYDVTYDLGGWPVWQQAWTVTGPRKDALIVSRFAPADAGPGAP</sequence>
<keyword evidence="3" id="KW-1185">Reference proteome</keyword>
<evidence type="ECO:0000259" key="1">
    <source>
        <dbReference type="Pfam" id="PF19834"/>
    </source>
</evidence>
<dbReference type="AlphaFoldDB" id="A0A7X6H315"/>
<dbReference type="RefSeq" id="WP_168624815.1">
    <property type="nucleotide sequence ID" value="NZ_JAAZQQ010000007.1"/>
</dbReference>
<proteinExistence type="predicted"/>
<organism evidence="2 3">
    <name type="scientific">Roseicyclus persicicus</name>
    <dbReference type="NCBI Taxonomy" id="2650661"/>
    <lineage>
        <taxon>Bacteria</taxon>
        <taxon>Pseudomonadati</taxon>
        <taxon>Pseudomonadota</taxon>
        <taxon>Alphaproteobacteria</taxon>
        <taxon>Rhodobacterales</taxon>
        <taxon>Roseobacteraceae</taxon>
        <taxon>Roseicyclus</taxon>
    </lineage>
</organism>
<accession>A0A7X6H315</accession>
<protein>
    <submittedName>
        <fullName evidence="2">Trigger factor</fullName>
    </submittedName>
</protein>